<reference evidence="3 4" key="1">
    <citation type="submission" date="2015-06" db="EMBL/GenBank/DDBJ databases">
        <authorList>
            <person name="Ju K.-S."/>
            <person name="Doroghazi J.R."/>
            <person name="Metcalf W.W."/>
        </authorList>
    </citation>
    <scope>NUCLEOTIDE SEQUENCE [LARGE SCALE GENOMIC DNA]</scope>
    <source>
        <strain evidence="3 4">NRRL 3414</strain>
    </source>
</reference>
<evidence type="ECO:0000313" key="4">
    <source>
        <dbReference type="Proteomes" id="UP000037432"/>
    </source>
</evidence>
<dbReference type="Gene3D" id="3.40.50.1460">
    <property type="match status" value="1"/>
</dbReference>
<sequence length="1690" mass="185755">MLIGITDTPDLHDIPDLAERYPRLDCAPQDVELIGSALKRSGYEITTRLDDIGLARLQGALNTFFTSCEPGDTAFVYVSCHGTSVGDHDYLLPYDAQPGGLREDGTQGLLTATLVEAEPGTMLRGLRPGVTAVVCVDACRAEEDPGPENPQERWASYELDALWLYGCGPGQFAYADPAEGSLFARFLAEALQPNSPPTTFADVVDYTSQALRRQAGNAPVLQTPAPYVPSRLRDRTGEIVLCDGSEDTLRWTEAVRRCELWDHTAGSPAVHERVKQQLGELIRYVVDSCAGAGAHADDPWNDPAYPERVVRRLDDLVRRAGLRPGDFLSPAETACLLAGPFVHEGLVAVALQDLRVHQPLHLGASPADESGDSDPHGRQVRGAAQDVCRAHSQVQRTAGTLRARGLDDAARAADHWLRHRFIADWDALWERDGAYPAVDAIVAKAVDAVVAAAEDPTAGPRTDEARDEVDDQVRQVLGHVTVNPGGADNGPRVNVPGRGDGWNIRQPVRDNTWRAPWLARLLWTAALLAADPRRLSSVLVDHLGAHVPLRPQDVVTALAYDFDYAQTEGRTAATHGLDVRFSCPHPALHAAVEELVGHADATVRTVHREWNSTGLPPLLKGLPDRVTAENLTPRNQLYRRPLERFRLAEDEIRPLLMGTQLYGDRMLAIRELYQNALDACRYRHMRRQYGATQADCGYRANWTPRISFTQGQDSDGRPYIECEDNGTGMSRAKLTSMFARAGKRYEQDPEFVQERRNWRRAGLADIGMNSRFGIGVFSYFMLADEVVVWTRPVDRHGRPGAEQPLRADIQSGSGLLRVSDTADAPELGGTRVRLYLAAHEEKQPSLVETLRSILWVSDFEVTAQELDREDPGQVVRSATWAPHTLTADGPWDGEPVQAGRDAWLVQGKGQLLLDGVVVKNAPAVHGRVFNLRERHSPEPSVDRNRMLSYDEELVMRELLAGVPEGVVHWPEVPLRWLWELAPNAPRLAVAVLTALPGDTTAVLESGPGDRTLVLERLPLAEVGCLPVDRGVLRERFRVLALGADRQHETALLRDWQTNRLALADQSGPVFRPKGYPDPAPLDALLFVTDPMSEKGWVTALSTAAECRLPLRVSVRALRRYAVMGLSVPAVDDIRRLDDMRPDRTDALLYALYQDQQASSDAALHAPMVVLSAHEGLTYGELSSRLEGLRAFDSDLPQPPELTAELAVERASAEASRLTAEFEAYDSWDIEVHWLPGTVAPVDLLNYADTTLPIDEVVRVVRHLAPFGFSFSSEPTRETMEHGPLKVSERLLLTDRYGASLLQGELSWAQLFEISQRLGTPVGEIAKRINDIAPATGVEAPAVPSEAIDFVAPRWISKALEDEDRPFGPWSLVRAATNTPTRTAAQDVGLREALPVLQACGLLRGDLEWDHEALALEAELAHPLTRVLGRRSAALDDHGLTIPMALATGRTVSEELDRLSRTRRHLPLTAVASVTTPEAGSLHLEPGDHVIFANQGLGDDHAFCAELSIQRILERCRIANAPLGPSLRHLSRFTVLGAPAPPGDFNGPDAEKLEDFRPTHFDMAAFDAGLLGPGTLGPLELVLVAGRFGRTLGEVYERYAPFRCLGLEVTVPEPNAEEARLAPGWQEVIILTAQLTGRAPALTGPVDLDHIVLRAEETDLTESQVRKLLGAYSRLFDFRLPDEPDRRDPTT</sequence>
<dbReference type="Gene3D" id="3.30.565.10">
    <property type="entry name" value="Histidine kinase-like ATPase, C-terminal domain"/>
    <property type="match status" value="1"/>
</dbReference>
<dbReference type="InterPro" id="IPR011600">
    <property type="entry name" value="Pept_C14_caspase"/>
</dbReference>
<dbReference type="Proteomes" id="UP000037432">
    <property type="component" value="Unassembled WGS sequence"/>
</dbReference>
<dbReference type="GO" id="GO:0004197">
    <property type="term" value="F:cysteine-type endopeptidase activity"/>
    <property type="evidence" value="ECO:0007669"/>
    <property type="project" value="InterPro"/>
</dbReference>
<dbReference type="PANTHER" id="PTHR22576">
    <property type="entry name" value="MUCOSA ASSOCIATED LYMPHOID TISSUE LYMPHOMA TRANSLOCATION PROTEIN 1/PARACASPASE"/>
    <property type="match status" value="1"/>
</dbReference>
<accession>A0A0J7YWN9</accession>
<dbReference type="PANTHER" id="PTHR22576:SF37">
    <property type="entry name" value="MUCOSA-ASSOCIATED LYMPHOID TISSUE LYMPHOMA TRANSLOCATION PROTEIN 1"/>
    <property type="match status" value="1"/>
</dbReference>
<feature type="domain" description="Caspase family p10" evidence="2">
    <location>
        <begin position="158"/>
        <end position="204"/>
    </location>
</feature>
<organism evidence="3 4">
    <name type="scientific">Streptomyces viridochromogenes</name>
    <dbReference type="NCBI Taxonomy" id="1938"/>
    <lineage>
        <taxon>Bacteria</taxon>
        <taxon>Bacillati</taxon>
        <taxon>Actinomycetota</taxon>
        <taxon>Actinomycetes</taxon>
        <taxon>Kitasatosporales</taxon>
        <taxon>Streptomycetaceae</taxon>
        <taxon>Streptomyces</taxon>
    </lineage>
</organism>
<dbReference type="PATRIC" id="fig|1938.3.peg.9644"/>
<dbReference type="PROSITE" id="PS50207">
    <property type="entry name" value="CASPASE_P10"/>
    <property type="match status" value="1"/>
</dbReference>
<protein>
    <recommendedName>
        <fullName evidence="2">Caspase family p10 domain-containing protein</fullName>
    </recommendedName>
</protein>
<dbReference type="InterPro" id="IPR056507">
    <property type="entry name" value="wHTH-HSP90_Na-assoc"/>
</dbReference>
<dbReference type="SUPFAM" id="SSF52129">
    <property type="entry name" value="Caspase-like"/>
    <property type="match status" value="1"/>
</dbReference>
<evidence type="ECO:0000313" key="3">
    <source>
        <dbReference type="EMBL" id="KMS67897.1"/>
    </source>
</evidence>
<evidence type="ECO:0000256" key="1">
    <source>
        <dbReference type="SAM" id="MobiDB-lite"/>
    </source>
</evidence>
<feature type="region of interest" description="Disordered" evidence="1">
    <location>
        <begin position="481"/>
        <end position="500"/>
    </location>
</feature>
<dbReference type="InterPro" id="IPR052039">
    <property type="entry name" value="Caspase-related_regulators"/>
</dbReference>
<dbReference type="Pfam" id="PF24401">
    <property type="entry name" value="iHD-CE"/>
    <property type="match status" value="1"/>
</dbReference>
<dbReference type="InterPro" id="IPR029030">
    <property type="entry name" value="Caspase-like_dom_sf"/>
</dbReference>
<dbReference type="Pfam" id="PF00656">
    <property type="entry name" value="Peptidase_C14"/>
    <property type="match status" value="1"/>
</dbReference>
<comment type="caution">
    <text evidence="3">The sequence shown here is derived from an EMBL/GenBank/DDBJ whole genome shotgun (WGS) entry which is preliminary data.</text>
</comment>
<name>A0A0J7YWN9_STRVR</name>
<dbReference type="SUPFAM" id="SSF55874">
    <property type="entry name" value="ATPase domain of HSP90 chaperone/DNA topoisomerase II/histidine kinase"/>
    <property type="match status" value="1"/>
</dbReference>
<proteinExistence type="predicted"/>
<gene>
    <name evidence="3" type="ORF">ACM01_41130</name>
</gene>
<dbReference type="EMBL" id="LFNT01000089">
    <property type="protein sequence ID" value="KMS67897.1"/>
    <property type="molecule type" value="Genomic_DNA"/>
</dbReference>
<dbReference type="InterPro" id="IPR036890">
    <property type="entry name" value="HATPase_C_sf"/>
</dbReference>
<dbReference type="GO" id="GO:0006508">
    <property type="term" value="P:proteolysis"/>
    <property type="evidence" value="ECO:0007669"/>
    <property type="project" value="InterPro"/>
</dbReference>
<evidence type="ECO:0000259" key="2">
    <source>
        <dbReference type="PROSITE" id="PS50207"/>
    </source>
</evidence>
<dbReference type="Pfam" id="PF24410">
    <property type="entry name" value="wHTH-HSP90_Na-assoc"/>
    <property type="match status" value="1"/>
</dbReference>
<dbReference type="InterPro" id="IPR056506">
    <property type="entry name" value="iHD-CE"/>
</dbReference>
<dbReference type="OrthoDB" id="9802640at2"/>
<dbReference type="InterPro" id="IPR002138">
    <property type="entry name" value="Pept_C14_p10"/>
</dbReference>